<evidence type="ECO:0000256" key="2">
    <source>
        <dbReference type="ARBA" id="ARBA00022763"/>
    </source>
</evidence>
<evidence type="ECO:0000256" key="8">
    <source>
        <dbReference type="ARBA" id="ARBA00023235"/>
    </source>
</evidence>
<dbReference type="EMBL" id="CP027059">
    <property type="protein sequence ID" value="UQZ87480.1"/>
    <property type="molecule type" value="Genomic_DNA"/>
</dbReference>
<keyword evidence="4 12" id="KW-0347">Helicase</keyword>
<dbReference type="InterPro" id="IPR055368">
    <property type="entry name" value="WH3_Lhr"/>
</dbReference>
<dbReference type="InterPro" id="IPR055367">
    <property type="entry name" value="WH4_Lhr"/>
</dbReference>
<dbReference type="Pfam" id="PF23235">
    <property type="entry name" value="WHD_3rd_Lhr"/>
    <property type="match status" value="1"/>
</dbReference>
<dbReference type="Pfam" id="PF00270">
    <property type="entry name" value="DEAD"/>
    <property type="match status" value="1"/>
</dbReference>
<accession>A0ABY4RYJ2</accession>
<dbReference type="Gene3D" id="3.40.50.300">
    <property type="entry name" value="P-loop containing nucleotide triphosphate hydrolases"/>
    <property type="match status" value="2"/>
</dbReference>
<keyword evidence="8" id="KW-0413">Isomerase</keyword>
<dbReference type="RefSeq" id="WP_249862938.1">
    <property type="nucleotide sequence ID" value="NZ_CP027059.1"/>
</dbReference>
<evidence type="ECO:0000256" key="7">
    <source>
        <dbReference type="ARBA" id="ARBA00023204"/>
    </source>
</evidence>
<name>A0ABY4RYJ2_9BACL</name>
<evidence type="ECO:0000256" key="9">
    <source>
        <dbReference type="SAM" id="MobiDB-lite"/>
    </source>
</evidence>
<evidence type="ECO:0000256" key="4">
    <source>
        <dbReference type="ARBA" id="ARBA00022806"/>
    </source>
</evidence>
<sequence>MQSTGGIEVFHPLIAGWFTDRFGQPTDVQIRSWRAILSGKHTLIAAPTGSGKTLAGLLPCLNRILLERESADRGVKLIYITPLKALNNDIHHHVIGYIEELKRRAEALGLGWSGLTSGVRTGDTPQHARAAMLRNPPDVLVTTPESLYLLLTSPKARMMLKTVRYCIVDEIHDLAADRRGLHLSVTLERLTEWTGASPQRIGVSATQKPIGLVARFLGGYEPVPAGDRRGSGGEETEATGRDDHTAESAPEDSGGDGGYAPRDVEIIESRMDKQFRLRVTVPEYTHLTRDKQEAVWGPLTDHIMKLIEGCRSVLIFVNNRRLCERLTLRLNEHAGREMARSHHGSISREQRLEVEGALKAGELRCLVATSSLELGIDVGHIDLVVQIDSPKSAAAGIQRIGRAGHSVGDVSRGVIVARTRGQLPECAALARSIAAREIEDIRIPRGALDVLCQQVVAMVAADDWTLPQLRSTLARSYGYHGFPPERLEAVLQVLAGYYPFVRPLVDWDRERGLLSRRSSTAMAAIMGAGTIPQGSAYPVHHAHSHIHLGELDEEYIHESRAGDVFQLGTSSWRIQTIRSDRVYVVEEAGGNSFSEIPFWRGEGQGRSLAFSEEIGKFMEDLERRMDSEEKQVITGLLMESHHMDARAADELLLLLHAQKAAAALPTHRRIVIEQFQDDMKQHHLIIHSWFGRTFNRTWQLAIQAYAERRLPYRIYANAKDNGIEFVVADGGNGDAFKLLPLIREVTSHHLERLLQEAIPGSPQFGITFRRLAETSLLLSRSFRRMPAWQKRLRSEELLRESLPYAEQFPFIREAIRICMQEELDVHGVRGALRSIETGKLEVVVAQGAYPSPFAALFLADFINAQMYESDAVGKDLQANLTGLNRSLAGQWFEPSDSITASNSDKENADDGALAAVDSEETERVVVETTDDWTRLLKERGEFTEEELTIITGEGSGAASKLHELEREGKVRTVRLGVARANDEHGTVYWICADEADTYARLGSDPLAGRFIATRYVDRQARFTIGALQRRYGLDERTLGELIRGWEAEGRIEPSSYEEGPEERVWLNRRLLIREARRQAASLRQSVETIDPAVYCSRLMELQHVQSYARLSGEEGLKRIIGQLQGLFLPLSQWESSVFPLRLTDYKKELLDRLCAAGDVLWIGRKQEKEGRVAFFLTESRELYGPFLEQADPLNGGAVELDPAGVEGLGEPPSDGSAEDRELMALLGRKGASFLSALSRETGRVPSELTSQLVELAWKGLVSNDQFAPFRLNGTAKPGKARTAAGKGFQSGLGRWYALSSLKEEANYEPPEAMMAWIKQMLEMFGLLTKELAGYSPWSWEDLYPQLKQLENWGMLTRGLWVRDVKTMQFSTRERLGILQSRSWTEGNRPVVLPSTDPSNPFGLLVKWPEKEGIAFARKKGSELVMRGGRWLLWIENNGKRIYTMEELRGDELEELLRSAAADYLRYSGIRKLVVDKWNGKPVKQSEAADILLKLGAESDRDSLVIWPSSLR</sequence>
<evidence type="ECO:0000256" key="6">
    <source>
        <dbReference type="ARBA" id="ARBA00023125"/>
    </source>
</evidence>
<dbReference type="InterPro" id="IPR011545">
    <property type="entry name" value="DEAD/DEAH_box_helicase_dom"/>
</dbReference>
<evidence type="ECO:0000313" key="12">
    <source>
        <dbReference type="EMBL" id="UQZ87480.1"/>
    </source>
</evidence>
<gene>
    <name evidence="12" type="ORF">SK3146_06782</name>
</gene>
<dbReference type="PROSITE" id="PS51194">
    <property type="entry name" value="HELICASE_CTER"/>
    <property type="match status" value="1"/>
</dbReference>
<dbReference type="InterPro" id="IPR001650">
    <property type="entry name" value="Helicase_C-like"/>
</dbReference>
<keyword evidence="5" id="KW-0067">ATP-binding</keyword>
<dbReference type="InterPro" id="IPR013701">
    <property type="entry name" value="Lhr-like_DEAD/DEAH_assoc"/>
</dbReference>
<evidence type="ECO:0000256" key="1">
    <source>
        <dbReference type="ARBA" id="ARBA00022741"/>
    </source>
</evidence>
<evidence type="ECO:0000256" key="3">
    <source>
        <dbReference type="ARBA" id="ARBA00022801"/>
    </source>
</evidence>
<dbReference type="SUPFAM" id="SSF52540">
    <property type="entry name" value="P-loop containing nucleoside triphosphate hydrolases"/>
    <property type="match status" value="1"/>
</dbReference>
<keyword evidence="7" id="KW-0234">DNA repair</keyword>
<feature type="domain" description="Helicase ATP-binding" evidence="10">
    <location>
        <begin position="33"/>
        <end position="225"/>
    </location>
</feature>
<protein>
    <submittedName>
        <fullName evidence="12">ATP-dependent helicase Lhr</fullName>
    </submittedName>
</protein>
<keyword evidence="3" id="KW-0378">Hydrolase</keyword>
<proteinExistence type="predicted"/>
<dbReference type="GO" id="GO:0004386">
    <property type="term" value="F:helicase activity"/>
    <property type="evidence" value="ECO:0007669"/>
    <property type="project" value="UniProtKB-KW"/>
</dbReference>
<feature type="compositionally biased region" description="Basic and acidic residues" evidence="9">
    <location>
        <begin position="226"/>
        <end position="246"/>
    </location>
</feature>
<dbReference type="PROSITE" id="PS51192">
    <property type="entry name" value="HELICASE_ATP_BIND_1"/>
    <property type="match status" value="1"/>
</dbReference>
<evidence type="ECO:0000256" key="5">
    <source>
        <dbReference type="ARBA" id="ARBA00022840"/>
    </source>
</evidence>
<dbReference type="Proteomes" id="UP001057134">
    <property type="component" value="Chromosome"/>
</dbReference>
<keyword evidence="6" id="KW-0238">DNA-binding</keyword>
<dbReference type="PANTHER" id="PTHR47962:SF5">
    <property type="entry name" value="ATP-DEPENDENT HELICASE LHR-RELATED"/>
    <property type="match status" value="1"/>
</dbReference>
<keyword evidence="2" id="KW-0227">DNA damage</keyword>
<evidence type="ECO:0000313" key="13">
    <source>
        <dbReference type="Proteomes" id="UP001057134"/>
    </source>
</evidence>
<evidence type="ECO:0000259" key="11">
    <source>
        <dbReference type="PROSITE" id="PS51194"/>
    </source>
</evidence>
<reference evidence="12" key="1">
    <citation type="submission" date="2018-02" db="EMBL/GenBank/DDBJ databases">
        <authorList>
            <person name="Kim S.-K."/>
            <person name="Jung H.-I."/>
            <person name="Lee S.-W."/>
        </authorList>
    </citation>
    <scope>NUCLEOTIDE SEQUENCE</scope>
    <source>
        <strain evidence="12">SK3146</strain>
    </source>
</reference>
<dbReference type="SMART" id="SM00490">
    <property type="entry name" value="HELICc"/>
    <property type="match status" value="1"/>
</dbReference>
<organism evidence="12 13">
    <name type="scientific">Paenibacillus konkukensis</name>
    <dbReference type="NCBI Taxonomy" id="2020716"/>
    <lineage>
        <taxon>Bacteria</taxon>
        <taxon>Bacillati</taxon>
        <taxon>Bacillota</taxon>
        <taxon>Bacilli</taxon>
        <taxon>Bacillales</taxon>
        <taxon>Paenibacillaceae</taxon>
        <taxon>Paenibacillus</taxon>
    </lineage>
</organism>
<dbReference type="InterPro" id="IPR045628">
    <property type="entry name" value="Lhr_WH_dom"/>
</dbReference>
<dbReference type="Pfam" id="PF19306">
    <property type="entry name" value="WHD_Lhr"/>
    <property type="match status" value="1"/>
</dbReference>
<dbReference type="Pfam" id="PF00271">
    <property type="entry name" value="Helicase_C"/>
    <property type="match status" value="1"/>
</dbReference>
<dbReference type="InterPro" id="IPR052511">
    <property type="entry name" value="ATP-dep_Helicase"/>
</dbReference>
<feature type="domain" description="Helicase C-terminal" evidence="11">
    <location>
        <begin position="298"/>
        <end position="456"/>
    </location>
</feature>
<dbReference type="InterPro" id="IPR027417">
    <property type="entry name" value="P-loop_NTPase"/>
</dbReference>
<dbReference type="PANTHER" id="PTHR47962">
    <property type="entry name" value="ATP-DEPENDENT HELICASE LHR-RELATED-RELATED"/>
    <property type="match status" value="1"/>
</dbReference>
<reference evidence="12" key="2">
    <citation type="journal article" date="2021" name="J Anim Sci Technol">
        <title>Complete genome sequence of Paenibacillus konkukensis sp. nov. SK3146 as a potential probiotic strain.</title>
        <authorList>
            <person name="Jung H.I."/>
            <person name="Park S."/>
            <person name="Niu K.M."/>
            <person name="Lee S.W."/>
            <person name="Kothari D."/>
            <person name="Yi K.J."/>
            <person name="Kim S.K."/>
        </authorList>
    </citation>
    <scope>NUCLEOTIDE SEQUENCE</scope>
    <source>
        <strain evidence="12">SK3146</strain>
    </source>
</reference>
<keyword evidence="13" id="KW-1185">Reference proteome</keyword>
<feature type="region of interest" description="Disordered" evidence="9">
    <location>
        <begin position="223"/>
        <end position="261"/>
    </location>
</feature>
<dbReference type="SMART" id="SM00487">
    <property type="entry name" value="DEXDc"/>
    <property type="match status" value="1"/>
</dbReference>
<evidence type="ECO:0000259" key="10">
    <source>
        <dbReference type="PROSITE" id="PS51192"/>
    </source>
</evidence>
<dbReference type="InterPro" id="IPR014001">
    <property type="entry name" value="Helicase_ATP-bd"/>
</dbReference>
<dbReference type="Pfam" id="PF23234">
    <property type="entry name" value="WHD_4th_Lhr"/>
    <property type="match status" value="1"/>
</dbReference>
<keyword evidence="1" id="KW-0547">Nucleotide-binding</keyword>
<dbReference type="Pfam" id="PF08494">
    <property type="entry name" value="DEAD_assoc"/>
    <property type="match status" value="1"/>
</dbReference>